<protein>
    <submittedName>
        <fullName evidence="2">Uncharacterized protein</fullName>
    </submittedName>
</protein>
<name>A0A6G0XII3_9STRA</name>
<comment type="caution">
    <text evidence="2">The sequence shown here is derived from an EMBL/GenBank/DDBJ whole genome shotgun (WGS) entry which is preliminary data.</text>
</comment>
<keyword evidence="1" id="KW-0732">Signal</keyword>
<dbReference type="EMBL" id="VJMJ01000055">
    <property type="protein sequence ID" value="KAF0740024.1"/>
    <property type="molecule type" value="Genomic_DNA"/>
</dbReference>
<proteinExistence type="predicted"/>
<accession>A0A6G0XII3</accession>
<sequence length="101" mass="10815">MVSLRWVVAIAAIIAPSLQSSCSSIENDVDYDGPDLRSVVARLPMTVVLFVLKTTAAKPKGNPIFKSGVRSATLASPWSQCSAIENDIDYDGPDLTTPFCN</sequence>
<gene>
    <name evidence="2" type="ORF">Ae201684_004468</name>
</gene>
<dbReference type="AlphaFoldDB" id="A0A6G0XII3"/>
<evidence type="ECO:0000256" key="1">
    <source>
        <dbReference type="SAM" id="SignalP"/>
    </source>
</evidence>
<organism evidence="2 3">
    <name type="scientific">Aphanomyces euteiches</name>
    <dbReference type="NCBI Taxonomy" id="100861"/>
    <lineage>
        <taxon>Eukaryota</taxon>
        <taxon>Sar</taxon>
        <taxon>Stramenopiles</taxon>
        <taxon>Oomycota</taxon>
        <taxon>Saprolegniomycetes</taxon>
        <taxon>Saprolegniales</taxon>
        <taxon>Verrucalvaceae</taxon>
        <taxon>Aphanomyces</taxon>
    </lineage>
</organism>
<keyword evidence="3" id="KW-1185">Reference proteome</keyword>
<feature type="chain" id="PRO_5026294159" evidence="1">
    <location>
        <begin position="20"/>
        <end position="101"/>
    </location>
</feature>
<dbReference type="VEuPathDB" id="FungiDB:AeMF1_019091"/>
<feature type="signal peptide" evidence="1">
    <location>
        <begin position="1"/>
        <end position="19"/>
    </location>
</feature>
<dbReference type="Proteomes" id="UP000481153">
    <property type="component" value="Unassembled WGS sequence"/>
</dbReference>
<reference evidence="2 3" key="1">
    <citation type="submission" date="2019-07" db="EMBL/GenBank/DDBJ databases">
        <title>Genomics analysis of Aphanomyces spp. identifies a new class of oomycete effector associated with host adaptation.</title>
        <authorList>
            <person name="Gaulin E."/>
        </authorList>
    </citation>
    <scope>NUCLEOTIDE SEQUENCE [LARGE SCALE GENOMIC DNA]</scope>
    <source>
        <strain evidence="2 3">ATCC 201684</strain>
    </source>
</reference>
<evidence type="ECO:0000313" key="2">
    <source>
        <dbReference type="EMBL" id="KAF0740024.1"/>
    </source>
</evidence>
<evidence type="ECO:0000313" key="3">
    <source>
        <dbReference type="Proteomes" id="UP000481153"/>
    </source>
</evidence>